<feature type="region of interest" description="Disordered" evidence="1">
    <location>
        <begin position="20"/>
        <end position="70"/>
    </location>
</feature>
<evidence type="ECO:0000313" key="3">
    <source>
        <dbReference type="Proteomes" id="UP000006038"/>
    </source>
</evidence>
<dbReference type="EnsemblPlants" id="OB04G36030.1">
    <property type="protein sequence ID" value="OB04G36030.1"/>
    <property type="gene ID" value="OB04G36030"/>
</dbReference>
<name>J3M2H8_ORYBR</name>
<accession>J3M2H8</accession>
<dbReference type="Gramene" id="OB04G36030.1">
    <property type="protein sequence ID" value="OB04G36030.1"/>
    <property type="gene ID" value="OB04G36030"/>
</dbReference>
<reference evidence="2" key="2">
    <citation type="submission" date="2013-04" db="UniProtKB">
        <authorList>
            <consortium name="EnsemblPlants"/>
        </authorList>
    </citation>
    <scope>IDENTIFICATION</scope>
</reference>
<protein>
    <submittedName>
        <fullName evidence="2">Uncharacterized protein</fullName>
    </submittedName>
</protein>
<keyword evidence="3" id="KW-1185">Reference proteome</keyword>
<organism evidence="2">
    <name type="scientific">Oryza brachyantha</name>
    <name type="common">malo sina</name>
    <dbReference type="NCBI Taxonomy" id="4533"/>
    <lineage>
        <taxon>Eukaryota</taxon>
        <taxon>Viridiplantae</taxon>
        <taxon>Streptophyta</taxon>
        <taxon>Embryophyta</taxon>
        <taxon>Tracheophyta</taxon>
        <taxon>Spermatophyta</taxon>
        <taxon>Magnoliopsida</taxon>
        <taxon>Liliopsida</taxon>
        <taxon>Poales</taxon>
        <taxon>Poaceae</taxon>
        <taxon>BOP clade</taxon>
        <taxon>Oryzoideae</taxon>
        <taxon>Oryzeae</taxon>
        <taxon>Oryzinae</taxon>
        <taxon>Oryza</taxon>
    </lineage>
</organism>
<dbReference type="Proteomes" id="UP000006038">
    <property type="component" value="Chromosome 4"/>
</dbReference>
<proteinExistence type="predicted"/>
<evidence type="ECO:0000313" key="2">
    <source>
        <dbReference type="EnsemblPlants" id="OB04G36030.1"/>
    </source>
</evidence>
<dbReference type="HOGENOM" id="CLU_2065113_0_0_1"/>
<evidence type="ECO:0000256" key="1">
    <source>
        <dbReference type="SAM" id="MobiDB-lite"/>
    </source>
</evidence>
<feature type="compositionally biased region" description="Low complexity" evidence="1">
    <location>
        <begin position="56"/>
        <end position="70"/>
    </location>
</feature>
<reference evidence="2" key="1">
    <citation type="journal article" date="2013" name="Nat. Commun.">
        <title>Whole-genome sequencing of Oryza brachyantha reveals mechanisms underlying Oryza genome evolution.</title>
        <authorList>
            <person name="Chen J."/>
            <person name="Huang Q."/>
            <person name="Gao D."/>
            <person name="Wang J."/>
            <person name="Lang Y."/>
            <person name="Liu T."/>
            <person name="Li B."/>
            <person name="Bai Z."/>
            <person name="Luis Goicoechea J."/>
            <person name="Liang C."/>
            <person name="Chen C."/>
            <person name="Zhang W."/>
            <person name="Sun S."/>
            <person name="Liao Y."/>
            <person name="Zhang X."/>
            <person name="Yang L."/>
            <person name="Song C."/>
            <person name="Wang M."/>
            <person name="Shi J."/>
            <person name="Liu G."/>
            <person name="Liu J."/>
            <person name="Zhou H."/>
            <person name="Zhou W."/>
            <person name="Yu Q."/>
            <person name="An N."/>
            <person name="Chen Y."/>
            <person name="Cai Q."/>
            <person name="Wang B."/>
            <person name="Liu B."/>
            <person name="Min J."/>
            <person name="Huang Y."/>
            <person name="Wu H."/>
            <person name="Li Z."/>
            <person name="Zhang Y."/>
            <person name="Yin Y."/>
            <person name="Song W."/>
            <person name="Jiang J."/>
            <person name="Jackson S.A."/>
            <person name="Wing R.A."/>
            <person name="Wang J."/>
            <person name="Chen M."/>
        </authorList>
    </citation>
    <scope>NUCLEOTIDE SEQUENCE [LARGE SCALE GENOMIC DNA]</scope>
    <source>
        <strain evidence="2">cv. IRGC 101232</strain>
    </source>
</reference>
<dbReference type="AlphaFoldDB" id="J3M2H8"/>
<sequence>MALSDPVMTAAAAATHRGMAVGGTYDSDGNGGGGGDERNDADGDSDDDNNSRARARATTTKAVAPAPATTTSTMTTATTMLTFSLTVSSLASAYCLQHVSTESAASLICCFHLNYNVMT</sequence>